<dbReference type="EMBL" id="SIRL01000011">
    <property type="protein sequence ID" value="TBN48218.1"/>
    <property type="molecule type" value="Genomic_DNA"/>
</dbReference>
<dbReference type="Pfam" id="PF07007">
    <property type="entry name" value="LprI"/>
    <property type="match status" value="1"/>
</dbReference>
<dbReference type="PANTHER" id="PTHR39176:SF1">
    <property type="entry name" value="PERIPLASMIC PROTEIN"/>
    <property type="match status" value="1"/>
</dbReference>
<reference evidence="5" key="1">
    <citation type="submission" date="2017-06" db="EMBL/GenBank/DDBJ databases">
        <authorList>
            <person name="Varghese N."/>
            <person name="Submissions S."/>
        </authorList>
    </citation>
    <scope>NUCLEOTIDE SEQUENCE [LARGE SCALE GENOMIC DNA]</scope>
    <source>
        <strain evidence="5">DSM 26170</strain>
    </source>
</reference>
<dbReference type="Gene3D" id="1.20.1270.180">
    <property type="match status" value="1"/>
</dbReference>
<gene>
    <name evidence="4" type="ORF">EYF88_14210</name>
    <name evidence="3" type="ORF">SAMN06265378_11181</name>
</gene>
<reference evidence="3" key="2">
    <citation type="submission" date="2017-06" db="EMBL/GenBank/DDBJ databases">
        <authorList>
            <person name="Kim H.J."/>
            <person name="Triplett B.A."/>
        </authorList>
    </citation>
    <scope>NUCLEOTIDE SEQUENCE [LARGE SCALE GENOMIC DNA]</scope>
    <source>
        <strain evidence="3">DSM 26170</strain>
    </source>
</reference>
<dbReference type="Proteomes" id="UP000292859">
    <property type="component" value="Unassembled WGS sequence"/>
</dbReference>
<accession>A0A238XPI2</accession>
<keyword evidence="1" id="KW-0732">Signal</keyword>
<keyword evidence="6" id="KW-1185">Reference proteome</keyword>
<evidence type="ECO:0000313" key="3">
    <source>
        <dbReference type="EMBL" id="SNR60936.1"/>
    </source>
</evidence>
<evidence type="ECO:0000313" key="4">
    <source>
        <dbReference type="EMBL" id="TBN48218.1"/>
    </source>
</evidence>
<dbReference type="Proteomes" id="UP000198409">
    <property type="component" value="Unassembled WGS sequence"/>
</dbReference>
<proteinExistence type="predicted"/>
<evidence type="ECO:0000313" key="5">
    <source>
        <dbReference type="Proteomes" id="UP000198409"/>
    </source>
</evidence>
<dbReference type="PANTHER" id="PTHR39176">
    <property type="entry name" value="PERIPLASMIC PROTEIN-RELATED"/>
    <property type="match status" value="1"/>
</dbReference>
<evidence type="ECO:0000256" key="1">
    <source>
        <dbReference type="SAM" id="SignalP"/>
    </source>
</evidence>
<feature type="chain" id="PRO_5012376085" evidence="1">
    <location>
        <begin position="17"/>
        <end position="153"/>
    </location>
</feature>
<dbReference type="EMBL" id="FZNM01000011">
    <property type="protein sequence ID" value="SNR60936.1"/>
    <property type="molecule type" value="Genomic_DNA"/>
</dbReference>
<sequence>MRAALVVTLIAAPALAQDPALTVDPSVVEACVAETPAGDLTPDCIGAAARQCQQAPGGDTTIGIAQCVMGEHAAWDAALNREYQAARAQYADDRTAADSLRDAQRAWIAWRDAECAFQYDRYGGGSMRMIASANCQMSMTAMRALELRDLQGW</sequence>
<dbReference type="AlphaFoldDB" id="A0A238XPI2"/>
<organism evidence="3 5">
    <name type="scientific">Paracoccus sediminis</name>
    <dbReference type="NCBI Taxonomy" id="1214787"/>
    <lineage>
        <taxon>Bacteria</taxon>
        <taxon>Pseudomonadati</taxon>
        <taxon>Pseudomonadota</taxon>
        <taxon>Alphaproteobacteria</taxon>
        <taxon>Rhodobacterales</taxon>
        <taxon>Paracoccaceae</taxon>
        <taxon>Paracoccus</taxon>
    </lineage>
</organism>
<name>A0A238XPI2_9RHOB</name>
<evidence type="ECO:0000313" key="6">
    <source>
        <dbReference type="Proteomes" id="UP000292859"/>
    </source>
</evidence>
<reference evidence="4 6" key="3">
    <citation type="submission" date="2019-02" db="EMBL/GenBank/DDBJ databases">
        <authorList>
            <person name="Zhang G."/>
        </authorList>
    </citation>
    <scope>NUCLEOTIDE SEQUENCE [LARGE SCALE GENOMIC DNA]</scope>
    <source>
        <strain evidence="4 6">CMB17</strain>
    </source>
</reference>
<dbReference type="RefSeq" id="WP_089388842.1">
    <property type="nucleotide sequence ID" value="NZ_FZNM01000011.1"/>
</dbReference>
<feature type="signal peptide" evidence="1">
    <location>
        <begin position="1"/>
        <end position="16"/>
    </location>
</feature>
<dbReference type="OrthoDB" id="7340239at2"/>
<dbReference type="InterPro" id="IPR009739">
    <property type="entry name" value="LprI-like_N"/>
</dbReference>
<evidence type="ECO:0000259" key="2">
    <source>
        <dbReference type="Pfam" id="PF07007"/>
    </source>
</evidence>
<protein>
    <submittedName>
        <fullName evidence="4">DUF1311 domain-containing protein</fullName>
    </submittedName>
    <submittedName>
        <fullName evidence="3">Uncharacterized conserved protein YecT, DUF1311 family</fullName>
    </submittedName>
</protein>
<feature type="domain" description="Lysozyme inhibitor LprI-like N-terminal" evidence="2">
    <location>
        <begin position="52"/>
        <end position="147"/>
    </location>
</feature>